<gene>
    <name evidence="5" type="ORF">ACFOW6_03195</name>
</gene>
<dbReference type="InterPro" id="IPR051259">
    <property type="entry name" value="rRNA_Methyltransferase"/>
</dbReference>
<dbReference type="PANTHER" id="PTHR43191:SF7">
    <property type="entry name" value="OBP33PEP LIKE PROTEIN"/>
    <property type="match status" value="1"/>
</dbReference>
<evidence type="ECO:0000256" key="1">
    <source>
        <dbReference type="ARBA" id="ARBA00022603"/>
    </source>
</evidence>
<accession>A0ABV8UIC0</accession>
<reference evidence="6" key="1">
    <citation type="journal article" date="2019" name="Int. J. Syst. Evol. Microbiol.">
        <title>The Global Catalogue of Microorganisms (GCM) 10K type strain sequencing project: providing services to taxonomists for standard genome sequencing and annotation.</title>
        <authorList>
            <consortium name="The Broad Institute Genomics Platform"/>
            <consortium name="The Broad Institute Genome Sequencing Center for Infectious Disease"/>
            <person name="Wu L."/>
            <person name="Ma J."/>
        </authorList>
    </citation>
    <scope>NUCLEOTIDE SEQUENCE [LARGE SCALE GENOMIC DNA]</scope>
    <source>
        <strain evidence="6">CECT 8472</strain>
    </source>
</reference>
<protein>
    <submittedName>
        <fullName evidence="5">RNA methyltransferase</fullName>
    </submittedName>
</protein>
<dbReference type="CDD" id="cd18098">
    <property type="entry name" value="SpoU-like"/>
    <property type="match status" value="1"/>
</dbReference>
<dbReference type="InterPro" id="IPR001537">
    <property type="entry name" value="SpoU_MeTrfase"/>
</dbReference>
<evidence type="ECO:0000256" key="2">
    <source>
        <dbReference type="ARBA" id="ARBA00022679"/>
    </source>
</evidence>
<comment type="caution">
    <text evidence="5">The sequence shown here is derived from an EMBL/GenBank/DDBJ whole genome shotgun (WGS) entry which is preliminary data.</text>
</comment>
<keyword evidence="6" id="KW-1185">Reference proteome</keyword>
<keyword evidence="2" id="KW-0808">Transferase</keyword>
<dbReference type="SUPFAM" id="SSF75217">
    <property type="entry name" value="alpha/beta knot"/>
    <property type="match status" value="1"/>
</dbReference>
<dbReference type="InterPro" id="IPR029028">
    <property type="entry name" value="Alpha/beta_knot_MTases"/>
</dbReference>
<dbReference type="EMBL" id="JBHSCW010000001">
    <property type="protein sequence ID" value="MFC4350547.1"/>
    <property type="molecule type" value="Genomic_DNA"/>
</dbReference>
<dbReference type="InterPro" id="IPR029026">
    <property type="entry name" value="tRNA_m1G_MTases_N"/>
</dbReference>
<evidence type="ECO:0000256" key="3">
    <source>
        <dbReference type="SAM" id="MobiDB-lite"/>
    </source>
</evidence>
<feature type="region of interest" description="Disordered" evidence="3">
    <location>
        <begin position="153"/>
        <end position="182"/>
    </location>
</feature>
<dbReference type="GO" id="GO:0008168">
    <property type="term" value="F:methyltransferase activity"/>
    <property type="evidence" value="ECO:0007669"/>
    <property type="project" value="UniProtKB-KW"/>
</dbReference>
<dbReference type="RefSeq" id="WP_382420881.1">
    <property type="nucleotide sequence ID" value="NZ_JBHSCW010000001.1"/>
</dbReference>
<keyword evidence="1 5" id="KW-0489">Methyltransferase</keyword>
<evidence type="ECO:0000313" key="5">
    <source>
        <dbReference type="EMBL" id="MFC4350547.1"/>
    </source>
</evidence>
<dbReference type="PANTHER" id="PTHR43191">
    <property type="entry name" value="RRNA METHYLTRANSFERASE 3"/>
    <property type="match status" value="1"/>
</dbReference>
<dbReference type="GO" id="GO:0032259">
    <property type="term" value="P:methylation"/>
    <property type="evidence" value="ECO:0007669"/>
    <property type="project" value="UniProtKB-KW"/>
</dbReference>
<proteinExistence type="predicted"/>
<sequence length="182" mass="19888">MRGYFGIGVERISKSMNLGSLQRSANAFGASFFFTVAANLKQREVRLSDTSSAAEHLPVYHFPDIEALTLPRHCRLVGVELTDDAIDLPSFQHPVAAAYVLGPERGSLSPEMQARCDVVVKIPTEFCINVALAGALVMYDRVRVMGRFPPRPASSLVRPDPLEPHVHGAQKIRSKTPDSSSS</sequence>
<evidence type="ECO:0000259" key="4">
    <source>
        <dbReference type="Pfam" id="PF00588"/>
    </source>
</evidence>
<dbReference type="Pfam" id="PF00588">
    <property type="entry name" value="SpoU_methylase"/>
    <property type="match status" value="1"/>
</dbReference>
<evidence type="ECO:0000313" key="6">
    <source>
        <dbReference type="Proteomes" id="UP001595799"/>
    </source>
</evidence>
<feature type="domain" description="tRNA/rRNA methyltransferase SpoU type" evidence="4">
    <location>
        <begin position="8"/>
        <end position="139"/>
    </location>
</feature>
<organism evidence="5 6">
    <name type="scientific">Fodinicurvata halophila</name>
    <dbReference type="NCBI Taxonomy" id="1419723"/>
    <lineage>
        <taxon>Bacteria</taxon>
        <taxon>Pseudomonadati</taxon>
        <taxon>Pseudomonadota</taxon>
        <taxon>Alphaproteobacteria</taxon>
        <taxon>Rhodospirillales</taxon>
        <taxon>Rhodovibrionaceae</taxon>
        <taxon>Fodinicurvata</taxon>
    </lineage>
</organism>
<name>A0ABV8UIC0_9PROT</name>
<dbReference type="Gene3D" id="3.40.1280.10">
    <property type="match status" value="1"/>
</dbReference>
<dbReference type="Proteomes" id="UP001595799">
    <property type="component" value="Unassembled WGS sequence"/>
</dbReference>